<gene>
    <name evidence="2" type="ORF">GLW04_20040</name>
</gene>
<proteinExistence type="predicted"/>
<evidence type="ECO:0000313" key="3">
    <source>
        <dbReference type="Proteomes" id="UP000460949"/>
    </source>
</evidence>
<evidence type="ECO:0000313" key="2">
    <source>
        <dbReference type="EMBL" id="MYL22155.1"/>
    </source>
</evidence>
<feature type="compositionally biased region" description="Gly residues" evidence="1">
    <location>
        <begin position="121"/>
        <end position="138"/>
    </location>
</feature>
<sequence>RNPELASSRNPLGPEVICHGLAEACSSLSIDIRSRLVIYKLFDKLLINQLDNLYTEANQHLSDEGVLPNLKNPMPQRQRRNTSQGAPAGTAGQTSSGPASGDGAEQSSGTDIRSLIEMMHSGGGQGGGMPSGSMGAGQGFPVIGAGQGATPVQTSELVQMLSGVQLSAEASQAGGMVPVVQGLV</sequence>
<feature type="non-terminal residue" evidence="2">
    <location>
        <position position="1"/>
    </location>
</feature>
<dbReference type="AlphaFoldDB" id="A0A845E0I1"/>
<protein>
    <submittedName>
        <fullName evidence="2">DUF1631 family protein</fullName>
    </submittedName>
</protein>
<comment type="caution">
    <text evidence="2">The sequence shown here is derived from an EMBL/GenBank/DDBJ whole genome shotgun (WGS) entry which is preliminary data.</text>
</comment>
<evidence type="ECO:0000256" key="1">
    <source>
        <dbReference type="SAM" id="MobiDB-lite"/>
    </source>
</evidence>
<organism evidence="2 3">
    <name type="scientific">Halobacillus litoralis</name>
    <dbReference type="NCBI Taxonomy" id="45668"/>
    <lineage>
        <taxon>Bacteria</taxon>
        <taxon>Bacillati</taxon>
        <taxon>Bacillota</taxon>
        <taxon>Bacilli</taxon>
        <taxon>Bacillales</taxon>
        <taxon>Bacillaceae</taxon>
        <taxon>Halobacillus</taxon>
    </lineage>
</organism>
<accession>A0A845E0I1</accession>
<feature type="region of interest" description="Disordered" evidence="1">
    <location>
        <begin position="64"/>
        <end position="140"/>
    </location>
</feature>
<dbReference type="InterPro" id="IPR012434">
    <property type="entry name" value="DUF1631"/>
</dbReference>
<feature type="non-terminal residue" evidence="2">
    <location>
        <position position="184"/>
    </location>
</feature>
<dbReference type="Pfam" id="PF07793">
    <property type="entry name" value="DUF1631"/>
    <property type="match status" value="1"/>
</dbReference>
<dbReference type="Proteomes" id="UP000460949">
    <property type="component" value="Unassembled WGS sequence"/>
</dbReference>
<name>A0A845E0I1_9BACI</name>
<dbReference type="EMBL" id="WMET01000088">
    <property type="protein sequence ID" value="MYL22155.1"/>
    <property type="molecule type" value="Genomic_DNA"/>
</dbReference>
<feature type="compositionally biased region" description="Polar residues" evidence="1">
    <location>
        <begin position="81"/>
        <end position="98"/>
    </location>
</feature>
<reference evidence="2 3" key="1">
    <citation type="submission" date="2019-11" db="EMBL/GenBank/DDBJ databases">
        <title>Genome sequences of 17 halophilic strains isolated from different environments.</title>
        <authorList>
            <person name="Furrow R.E."/>
        </authorList>
    </citation>
    <scope>NUCLEOTIDE SEQUENCE [LARGE SCALE GENOMIC DNA]</scope>
    <source>
        <strain evidence="2 3">22511_23_Filter</strain>
    </source>
</reference>